<dbReference type="AlphaFoldDB" id="A0A8H4EL10"/>
<evidence type="ECO:0000313" key="2">
    <source>
        <dbReference type="EMBL" id="KAF0507676.1"/>
    </source>
</evidence>
<feature type="compositionally biased region" description="Polar residues" evidence="1">
    <location>
        <begin position="22"/>
        <end position="34"/>
    </location>
</feature>
<protein>
    <submittedName>
        <fullName evidence="2">Uncharacterized protein</fullName>
    </submittedName>
</protein>
<organism evidence="2 3">
    <name type="scientific">Gigaspora margarita</name>
    <dbReference type="NCBI Taxonomy" id="4874"/>
    <lineage>
        <taxon>Eukaryota</taxon>
        <taxon>Fungi</taxon>
        <taxon>Fungi incertae sedis</taxon>
        <taxon>Mucoromycota</taxon>
        <taxon>Glomeromycotina</taxon>
        <taxon>Glomeromycetes</taxon>
        <taxon>Diversisporales</taxon>
        <taxon>Gigasporaceae</taxon>
        <taxon>Gigaspora</taxon>
    </lineage>
</organism>
<dbReference type="Proteomes" id="UP000439903">
    <property type="component" value="Unassembled WGS sequence"/>
</dbReference>
<gene>
    <name evidence="2" type="ORF">F8M41_018962</name>
</gene>
<evidence type="ECO:0000313" key="3">
    <source>
        <dbReference type="Proteomes" id="UP000439903"/>
    </source>
</evidence>
<proteinExistence type="predicted"/>
<name>A0A8H4EL10_GIGMA</name>
<keyword evidence="3" id="KW-1185">Reference proteome</keyword>
<dbReference type="EMBL" id="WTPW01000478">
    <property type="protein sequence ID" value="KAF0507676.1"/>
    <property type="molecule type" value="Genomic_DNA"/>
</dbReference>
<reference evidence="2 3" key="1">
    <citation type="journal article" date="2019" name="Environ. Microbiol.">
        <title>At the nexus of three kingdoms: the genome of the mycorrhizal fungus Gigaspora margarita provides insights into plant, endobacterial and fungal interactions.</title>
        <authorList>
            <person name="Venice F."/>
            <person name="Ghignone S."/>
            <person name="Salvioli di Fossalunga A."/>
            <person name="Amselem J."/>
            <person name="Novero M."/>
            <person name="Xianan X."/>
            <person name="Sedzielewska Toro K."/>
            <person name="Morin E."/>
            <person name="Lipzen A."/>
            <person name="Grigoriev I.V."/>
            <person name="Henrissat B."/>
            <person name="Martin F.M."/>
            <person name="Bonfante P."/>
        </authorList>
    </citation>
    <scope>NUCLEOTIDE SEQUENCE [LARGE SCALE GENOMIC DNA]</scope>
    <source>
        <strain evidence="2 3">BEG34</strain>
    </source>
</reference>
<sequence>MYINQRNLVQRNRVNDPKSRDCNSLVSSSTTTFSAIPPSDKNVSMANEAIITEITESAFAESESSPSFLYLVTPNSPSSSFRTPPLSERSSNQSSVHIHLLQLLALPSSLKALLIHP</sequence>
<comment type="caution">
    <text evidence="2">The sequence shown here is derived from an EMBL/GenBank/DDBJ whole genome shotgun (WGS) entry which is preliminary data.</text>
</comment>
<accession>A0A8H4EL10</accession>
<evidence type="ECO:0000256" key="1">
    <source>
        <dbReference type="SAM" id="MobiDB-lite"/>
    </source>
</evidence>
<feature type="region of interest" description="Disordered" evidence="1">
    <location>
        <begin position="13"/>
        <end position="40"/>
    </location>
</feature>